<organism>
    <name type="scientific">Macaca fascicularis</name>
    <name type="common">Crab-eating macaque</name>
    <name type="synonym">Cynomolgus monkey</name>
    <dbReference type="NCBI Taxonomy" id="9541"/>
    <lineage>
        <taxon>Eukaryota</taxon>
        <taxon>Metazoa</taxon>
        <taxon>Chordata</taxon>
        <taxon>Craniata</taxon>
        <taxon>Vertebrata</taxon>
        <taxon>Euteleostomi</taxon>
        <taxon>Mammalia</taxon>
        <taxon>Eutheria</taxon>
        <taxon>Euarchontoglires</taxon>
        <taxon>Primates</taxon>
        <taxon>Haplorrhini</taxon>
        <taxon>Catarrhini</taxon>
        <taxon>Cercopithecidae</taxon>
        <taxon>Cercopithecinae</taxon>
        <taxon>Macaca</taxon>
    </lineage>
</organism>
<comment type="function">
    <text evidence="13">Component of the mitochondrial respiratory complex IV (CIV, also named cytochrome c oxidase complex), the last enzyme in the mitochondrial electron transport chain which drives oxidative phosphorylation. The CIV complex is the component of the respiratory chain that catalyzes the reduction of oxygen to water. Acts as an assembly factor that specifically drives the homodimerization of CIV complexes, mediating the formation of mitochondrial respiratory supercomplexes (respirasomes) containing two CIV: supercomplxes with two molecules of CIV show improved activity. Despite being highly expressed in brown adipose tissue, not required for thermogenesis.</text>
</comment>
<protein>
    <recommendedName>
        <fullName evidence="11">Cytochrome c oxidase subunit 7A1, mitochondrial</fullName>
    </recommendedName>
    <alternativeName>
        <fullName evidence="12">Cytochrome c oxidase subunit VIIa-heart</fullName>
    </alternativeName>
</protein>
<evidence type="ECO:0000256" key="4">
    <source>
        <dbReference type="ARBA" id="ARBA00022692"/>
    </source>
</evidence>
<evidence type="ECO:0000256" key="13">
    <source>
        <dbReference type="ARBA" id="ARBA00049614"/>
    </source>
</evidence>
<dbReference type="GO" id="GO:0006123">
    <property type="term" value="P:mitochondrial electron transport, cytochrome c to oxygen"/>
    <property type="evidence" value="ECO:0007669"/>
    <property type="project" value="InterPro"/>
</dbReference>
<comment type="subcellular location">
    <subcellularLocation>
        <location evidence="1">Mitochondrion inner membrane</location>
        <topology evidence="1">Single-pass membrane protein</topology>
    </subcellularLocation>
</comment>
<comment type="pathway">
    <text evidence="2">Energy metabolism; oxidative phosphorylation.</text>
</comment>
<dbReference type="GO" id="GO:0016491">
    <property type="term" value="F:oxidoreductase activity"/>
    <property type="evidence" value="ECO:0007669"/>
    <property type="project" value="UniProtKB-KW"/>
</dbReference>
<evidence type="ECO:0000256" key="9">
    <source>
        <dbReference type="ARBA" id="ARBA00023128"/>
    </source>
</evidence>
<evidence type="ECO:0000256" key="3">
    <source>
        <dbReference type="ARBA" id="ARBA00009331"/>
    </source>
</evidence>
<evidence type="ECO:0000256" key="12">
    <source>
        <dbReference type="ARBA" id="ARBA00041986"/>
    </source>
</evidence>
<feature type="non-terminal residue" evidence="15">
    <location>
        <position position="1"/>
    </location>
</feature>
<sequence length="47" mass="5241">IQEDNDIPLYLKGGFVDNILYRVTMALGLGGSVYSLYCLGWASFPRN</sequence>
<evidence type="ECO:0000256" key="6">
    <source>
        <dbReference type="ARBA" id="ARBA00022946"/>
    </source>
</evidence>
<evidence type="ECO:0000256" key="11">
    <source>
        <dbReference type="ARBA" id="ARBA00040382"/>
    </source>
</evidence>
<dbReference type="InterPro" id="IPR036539">
    <property type="entry name" value="Cyt_c_oxidase_su7a_sf"/>
</dbReference>
<dbReference type="PANTHER" id="PTHR10510">
    <property type="entry name" value="CYTOCHROME C OXIDASE POLYPEPTIDE 7A"/>
    <property type="match status" value="1"/>
</dbReference>
<evidence type="ECO:0000256" key="2">
    <source>
        <dbReference type="ARBA" id="ARBA00004673"/>
    </source>
</evidence>
<dbReference type="eggNOG" id="ENOG502SBK9">
    <property type="taxonomic scope" value="Eukaryota"/>
</dbReference>
<dbReference type="GO" id="GO:0005743">
    <property type="term" value="C:mitochondrial inner membrane"/>
    <property type="evidence" value="ECO:0007669"/>
    <property type="project" value="UniProtKB-SubCell"/>
</dbReference>
<evidence type="ECO:0000256" key="10">
    <source>
        <dbReference type="ARBA" id="ARBA00023136"/>
    </source>
</evidence>
<gene>
    <name evidence="15" type="ORF">EGM_09628</name>
</gene>
<dbReference type="SUPFAM" id="SSF81419">
    <property type="entry name" value="Mitochondrial cytochrome c oxidase subunit VIIa"/>
    <property type="match status" value="1"/>
</dbReference>
<evidence type="ECO:0000256" key="5">
    <source>
        <dbReference type="ARBA" id="ARBA00022792"/>
    </source>
</evidence>
<dbReference type="FunFam" id="4.10.91.10:FF:000001">
    <property type="entry name" value="Cytochrome c oxidase subunit 7A1, mitochondrial"/>
    <property type="match status" value="1"/>
</dbReference>
<evidence type="ECO:0000256" key="7">
    <source>
        <dbReference type="ARBA" id="ARBA00022989"/>
    </source>
</evidence>
<keyword evidence="6" id="KW-0809">Transit peptide</keyword>
<evidence type="ECO:0000256" key="1">
    <source>
        <dbReference type="ARBA" id="ARBA00004434"/>
    </source>
</evidence>
<dbReference type="InterPro" id="IPR003177">
    <property type="entry name" value="Cytc_oxidase_su7a_met"/>
</dbReference>
<proteinExistence type="inferred from homology"/>
<dbReference type="AlphaFoldDB" id="G7PXC4"/>
<dbReference type="Proteomes" id="UP000009130">
    <property type="component" value="Chromosome 19"/>
</dbReference>
<keyword evidence="9" id="KW-0496">Mitochondrion</keyword>
<keyword evidence="7 14" id="KW-1133">Transmembrane helix</keyword>
<dbReference type="GO" id="GO:0097250">
    <property type="term" value="P:mitochondrial respirasome assembly"/>
    <property type="evidence" value="ECO:0007669"/>
    <property type="project" value="TreeGrafter"/>
</dbReference>
<keyword evidence="8" id="KW-0560">Oxidoreductase</keyword>
<dbReference type="PANTHER" id="PTHR10510:SF5">
    <property type="entry name" value="CYTOCHROME C OXIDASE SUBUNIT 7A1, MITOCHONDRIAL"/>
    <property type="match status" value="1"/>
</dbReference>
<feature type="transmembrane region" description="Helical" evidence="14">
    <location>
        <begin position="19"/>
        <end position="44"/>
    </location>
</feature>
<feature type="non-terminal residue" evidence="15">
    <location>
        <position position="47"/>
    </location>
</feature>
<dbReference type="GO" id="GO:0002082">
    <property type="term" value="P:regulation of oxidative phosphorylation"/>
    <property type="evidence" value="ECO:0007669"/>
    <property type="project" value="TreeGrafter"/>
</dbReference>
<reference evidence="15" key="1">
    <citation type="journal article" date="2011" name="Nat. Biotechnol.">
        <title>Genome sequencing and comparison of two nonhuman primate animal models, the cynomolgus and Chinese rhesus macaques.</title>
        <authorList>
            <person name="Yan G."/>
            <person name="Zhang G."/>
            <person name="Fang X."/>
            <person name="Zhang Y."/>
            <person name="Li C."/>
            <person name="Ling F."/>
            <person name="Cooper D.N."/>
            <person name="Li Q."/>
            <person name="Li Y."/>
            <person name="van Gool A.J."/>
            <person name="Du H."/>
            <person name="Chen J."/>
            <person name="Chen R."/>
            <person name="Zhang P."/>
            <person name="Huang Z."/>
            <person name="Thompson J.R."/>
            <person name="Meng Y."/>
            <person name="Bai Y."/>
            <person name="Wang J."/>
            <person name="Zhuo M."/>
            <person name="Wang T."/>
            <person name="Huang Y."/>
            <person name="Wei L."/>
            <person name="Li J."/>
            <person name="Wang Z."/>
            <person name="Hu H."/>
            <person name="Yang P."/>
            <person name="Le L."/>
            <person name="Stenson P.D."/>
            <person name="Li B."/>
            <person name="Liu X."/>
            <person name="Ball E.V."/>
            <person name="An N."/>
            <person name="Huang Q."/>
            <person name="Zhang Y."/>
            <person name="Fan W."/>
            <person name="Zhang X."/>
            <person name="Li Y."/>
            <person name="Wang W."/>
            <person name="Katze M.G."/>
            <person name="Su B."/>
            <person name="Nielsen R."/>
            <person name="Yang H."/>
            <person name="Wang J."/>
            <person name="Wang X."/>
            <person name="Wang J."/>
        </authorList>
    </citation>
    <scope>NUCLEOTIDE SEQUENCE [LARGE SCALE GENOMIC DNA]</scope>
    <source>
        <strain evidence="15">CE-4</strain>
    </source>
</reference>
<dbReference type="GO" id="GO:0045277">
    <property type="term" value="C:respiratory chain complex IV"/>
    <property type="evidence" value="ECO:0007669"/>
    <property type="project" value="InterPro"/>
</dbReference>
<keyword evidence="10 14" id="KW-0472">Membrane</keyword>
<dbReference type="EMBL" id="CM001294">
    <property type="protein sequence ID" value="EHH59498.1"/>
    <property type="molecule type" value="Genomic_DNA"/>
</dbReference>
<keyword evidence="5" id="KW-0999">Mitochondrion inner membrane</keyword>
<accession>G7PXC4</accession>
<evidence type="ECO:0000256" key="8">
    <source>
        <dbReference type="ARBA" id="ARBA00023002"/>
    </source>
</evidence>
<name>G7PXC4_MACFA</name>
<evidence type="ECO:0000313" key="15">
    <source>
        <dbReference type="EMBL" id="EHH59498.1"/>
    </source>
</evidence>
<comment type="similarity">
    <text evidence="3">Belongs to the cytochrome c oxidase VIIa family.</text>
</comment>
<keyword evidence="4 14" id="KW-0812">Transmembrane</keyword>
<evidence type="ECO:0000256" key="14">
    <source>
        <dbReference type="SAM" id="Phobius"/>
    </source>
</evidence>
<dbReference type="Gene3D" id="4.10.91.10">
    <property type="entry name" value="Cytochrome c oxidase, subunit VIIa"/>
    <property type="match status" value="1"/>
</dbReference>